<keyword evidence="1" id="KW-1133">Transmembrane helix</keyword>
<evidence type="ECO:0008006" key="4">
    <source>
        <dbReference type="Google" id="ProtNLM"/>
    </source>
</evidence>
<sequence>MSPAGFTHRLIGAVLAATLFAAVATTALWSHGHQRRLEQAVAGHAEFVLAELKAALESRLNLGLSISELPQADTLLEQARGALPGIQSIVVVDEEGTVVFATDVVEVGERAPDLPAGFGTAEPAVSGTTDGDALWSVRTGGARTYGLGLTTSFGTAAGAVALRLPAGLLTERVNDFALVLGLQAFGVALAVGAVVSLAALALARRSRRAVERLAVELEDLAAAPDRDRPMPPLLGLPLPGFAASVRQRVRTLDDATREISRLDEMA</sequence>
<keyword evidence="1" id="KW-0812">Transmembrane</keyword>
<dbReference type="RefSeq" id="WP_180286729.1">
    <property type="nucleotide sequence ID" value="NZ_JABFDB010000048.1"/>
</dbReference>
<feature type="transmembrane region" description="Helical" evidence="1">
    <location>
        <begin position="145"/>
        <end position="164"/>
    </location>
</feature>
<evidence type="ECO:0000256" key="1">
    <source>
        <dbReference type="SAM" id="Phobius"/>
    </source>
</evidence>
<comment type="caution">
    <text evidence="2">The sequence shown here is derived from an EMBL/GenBank/DDBJ whole genome shotgun (WGS) entry which is preliminary data.</text>
</comment>
<dbReference type="EMBL" id="JABFDB010000048">
    <property type="protein sequence ID" value="NYZ24955.1"/>
    <property type="molecule type" value="Genomic_DNA"/>
</dbReference>
<evidence type="ECO:0000313" key="2">
    <source>
        <dbReference type="EMBL" id="NYZ24955.1"/>
    </source>
</evidence>
<protein>
    <recommendedName>
        <fullName evidence="4">HAMP domain-containing protein</fullName>
    </recommendedName>
</protein>
<gene>
    <name evidence="2" type="ORF">HND93_35075</name>
</gene>
<keyword evidence="3" id="KW-1185">Reference proteome</keyword>
<organism evidence="2 3">
    <name type="scientific">Azospirillum oleiclasticum</name>
    <dbReference type="NCBI Taxonomy" id="2735135"/>
    <lineage>
        <taxon>Bacteria</taxon>
        <taxon>Pseudomonadati</taxon>
        <taxon>Pseudomonadota</taxon>
        <taxon>Alphaproteobacteria</taxon>
        <taxon>Rhodospirillales</taxon>
        <taxon>Azospirillaceae</taxon>
        <taxon>Azospirillum</taxon>
    </lineage>
</organism>
<feature type="transmembrane region" description="Helical" evidence="1">
    <location>
        <begin position="176"/>
        <end position="203"/>
    </location>
</feature>
<evidence type="ECO:0000313" key="3">
    <source>
        <dbReference type="Proteomes" id="UP000584642"/>
    </source>
</evidence>
<accession>A0ABX2TM70</accession>
<proteinExistence type="predicted"/>
<reference evidence="2 3" key="1">
    <citation type="submission" date="2020-05" db="EMBL/GenBank/DDBJ databases">
        <title>Azospirillum oleiclasticum sp. nov, a nitrogen-fixing and heavy crude oil-emulsifying bacterium isolated from the crude oil of Yumen Oilfield.</title>
        <authorList>
            <person name="Wu D."/>
            <person name="Cai M."/>
            <person name="Zhang X."/>
        </authorList>
    </citation>
    <scope>NUCLEOTIDE SEQUENCE [LARGE SCALE GENOMIC DNA]</scope>
    <source>
        <strain evidence="2 3">ROY-1-1-2</strain>
    </source>
</reference>
<name>A0ABX2TM70_9PROT</name>
<keyword evidence="1" id="KW-0472">Membrane</keyword>
<dbReference type="Proteomes" id="UP000584642">
    <property type="component" value="Unassembled WGS sequence"/>
</dbReference>
<feature type="transmembrane region" description="Helical" evidence="1">
    <location>
        <begin position="6"/>
        <end position="29"/>
    </location>
</feature>